<evidence type="ECO:0000256" key="1">
    <source>
        <dbReference type="RuleBase" id="RU366032"/>
    </source>
</evidence>
<dbReference type="PRINTS" id="PR00344">
    <property type="entry name" value="BCTRLSENSOR"/>
</dbReference>
<dbReference type="EMBL" id="HE573020">
    <property type="protein sequence ID" value="CCC47392.1"/>
    <property type="molecule type" value="Genomic_DNA"/>
</dbReference>
<keyword evidence="1" id="KW-0496">Mitochondrion</keyword>
<comment type="similarity">
    <text evidence="1">Belongs to the PDK/BCKDK protein kinase family.</text>
</comment>
<dbReference type="InterPro" id="IPR004358">
    <property type="entry name" value="Sig_transdc_His_kin-like_C"/>
</dbReference>
<dbReference type="VEuPathDB" id="TriTrypDB:TvY486_0400570"/>
<dbReference type="GO" id="GO:0004740">
    <property type="term" value="F:pyruvate dehydrogenase (acetyl-transferring) kinase activity"/>
    <property type="evidence" value="ECO:0007669"/>
    <property type="project" value="TreeGrafter"/>
</dbReference>
<name>G0TTV9_TRYVY</name>
<dbReference type="GO" id="GO:0010906">
    <property type="term" value="P:regulation of glucose metabolic process"/>
    <property type="evidence" value="ECO:0007669"/>
    <property type="project" value="TreeGrafter"/>
</dbReference>
<dbReference type="InterPro" id="IPR003594">
    <property type="entry name" value="HATPase_dom"/>
</dbReference>
<dbReference type="InterPro" id="IPR036890">
    <property type="entry name" value="HATPase_C_sf"/>
</dbReference>
<dbReference type="GO" id="GO:0005759">
    <property type="term" value="C:mitochondrial matrix"/>
    <property type="evidence" value="ECO:0007669"/>
    <property type="project" value="UniProtKB-SubCell"/>
</dbReference>
<reference evidence="3" key="1">
    <citation type="journal article" date="2012" name="Proc. Natl. Acad. Sci. U.S.A.">
        <title>Antigenic diversity is generated by distinct evolutionary mechanisms in African trypanosome species.</title>
        <authorList>
            <person name="Jackson A.P."/>
            <person name="Berry A."/>
            <person name="Aslett M."/>
            <person name="Allison H.C."/>
            <person name="Burton P."/>
            <person name="Vavrova-Anderson J."/>
            <person name="Brown R."/>
            <person name="Browne H."/>
            <person name="Corton N."/>
            <person name="Hauser H."/>
            <person name="Gamble J."/>
            <person name="Gilderthorp R."/>
            <person name="Marcello L."/>
            <person name="McQuillan J."/>
            <person name="Otto T.D."/>
            <person name="Quail M.A."/>
            <person name="Sanders M.J."/>
            <person name="van Tonder A."/>
            <person name="Ginger M.L."/>
            <person name="Field M.C."/>
            <person name="Barry J.D."/>
            <person name="Hertz-Fowler C."/>
            <person name="Berriman M."/>
        </authorList>
    </citation>
    <scope>NUCLEOTIDE SEQUENCE</scope>
    <source>
        <strain evidence="3">Y486</strain>
    </source>
</reference>
<gene>
    <name evidence="3" type="ORF">TVY486_0400570</name>
</gene>
<dbReference type="Pfam" id="PF02518">
    <property type="entry name" value="HATPase_c"/>
    <property type="match status" value="1"/>
</dbReference>
<dbReference type="AlphaFoldDB" id="G0TTV9"/>
<dbReference type="SMART" id="SM00387">
    <property type="entry name" value="HATPase_c"/>
    <property type="match status" value="1"/>
</dbReference>
<keyword evidence="1" id="KW-0808">Transferase</keyword>
<feature type="domain" description="Histidine kinase" evidence="2">
    <location>
        <begin position="256"/>
        <end position="366"/>
    </location>
</feature>
<dbReference type="SUPFAM" id="SSF55874">
    <property type="entry name" value="ATPase domain of HSP90 chaperone/DNA topoisomerase II/histidine kinase"/>
    <property type="match status" value="1"/>
</dbReference>
<dbReference type="InterPro" id="IPR005467">
    <property type="entry name" value="His_kinase_dom"/>
</dbReference>
<sequence length="376" mass="41608">MSWTFLSTARARSNEVLRRFLSMPLQPMELQVMAQGDTSHIHTALEQLTARTARSYCAFSSSVLKCSLDTATAAQLVPLETICKREFECCVALSDMAPLYLRRLGRCEVANVSDPSQSKVHEVDTGCSTSGSGAASPHMSNMNFVQALEDLRPHENLLDIAINEKCIHSPDANHWISRFCRRRVSWRVIHEHLACLQVDSRGSPLTITVEEKPHILTTLPTGHLATSSTSVAPKATEGNIPLARSSAAVYSVEGHLEYVFRELIKNACVALMSQSREMELKVYFAMCDTHIVVDVIDQAAGLDPEFPDKLWQFGWSSNTSLCQLISGFGLGLPVSKVYMDLWSGRIDMYTTRDAGTTVRVTFPKAPVEVLLPEGDM</sequence>
<comment type="subcellular location">
    <subcellularLocation>
        <location evidence="1">Mitochondrion matrix</location>
    </subcellularLocation>
</comment>
<dbReference type="PANTHER" id="PTHR11947">
    <property type="entry name" value="PYRUVATE DEHYDROGENASE KINASE"/>
    <property type="match status" value="1"/>
</dbReference>
<keyword evidence="1" id="KW-0547">Nucleotide-binding</keyword>
<proteinExistence type="inferred from homology"/>
<keyword evidence="1" id="KW-0067">ATP-binding</keyword>
<accession>G0TTV9</accession>
<organism evidence="3">
    <name type="scientific">Trypanosoma vivax (strain Y486)</name>
    <dbReference type="NCBI Taxonomy" id="1055687"/>
    <lineage>
        <taxon>Eukaryota</taxon>
        <taxon>Discoba</taxon>
        <taxon>Euglenozoa</taxon>
        <taxon>Kinetoplastea</taxon>
        <taxon>Metakinetoplastina</taxon>
        <taxon>Trypanosomatida</taxon>
        <taxon>Trypanosomatidae</taxon>
        <taxon>Trypanosoma</taxon>
        <taxon>Duttonella</taxon>
    </lineage>
</organism>
<dbReference type="Gene3D" id="3.30.565.10">
    <property type="entry name" value="Histidine kinase-like ATPase, C-terminal domain"/>
    <property type="match status" value="1"/>
</dbReference>
<evidence type="ECO:0000259" key="2">
    <source>
        <dbReference type="PROSITE" id="PS50109"/>
    </source>
</evidence>
<dbReference type="GO" id="GO:0005524">
    <property type="term" value="F:ATP binding"/>
    <property type="evidence" value="ECO:0007669"/>
    <property type="project" value="UniProtKB-UniRule"/>
</dbReference>
<dbReference type="PANTHER" id="PTHR11947:SF19">
    <property type="entry name" value="PROTEIN-SERINE_THREONINE KINASE"/>
    <property type="match status" value="1"/>
</dbReference>
<protein>
    <recommendedName>
        <fullName evidence="1">Protein-serine/threonine kinase</fullName>
        <ecNumber evidence="1">2.7.11.-</ecNumber>
    </recommendedName>
</protein>
<dbReference type="EC" id="2.7.11.-" evidence="1"/>
<dbReference type="PROSITE" id="PS50109">
    <property type="entry name" value="HIS_KIN"/>
    <property type="match status" value="1"/>
</dbReference>
<keyword evidence="1" id="KW-0418">Kinase</keyword>
<evidence type="ECO:0000313" key="3">
    <source>
        <dbReference type="EMBL" id="CCC47392.1"/>
    </source>
</evidence>
<dbReference type="InterPro" id="IPR039028">
    <property type="entry name" value="BCKD/PDK"/>
</dbReference>